<dbReference type="PANTHER" id="PTHR31541">
    <property type="entry name" value="B3 DOMAIN PLANT PROTEIN-RELATED"/>
    <property type="match status" value="1"/>
</dbReference>
<keyword evidence="2" id="KW-0805">Transcription regulation</keyword>
<dbReference type="Gene3D" id="2.40.330.10">
    <property type="entry name" value="DNA-binding pseudobarrel domain"/>
    <property type="match status" value="1"/>
</dbReference>
<dbReference type="InterPro" id="IPR015300">
    <property type="entry name" value="DNA-bd_pseudobarrel_sf"/>
</dbReference>
<evidence type="ECO:0000256" key="5">
    <source>
        <dbReference type="ARBA" id="ARBA00023242"/>
    </source>
</evidence>
<protein>
    <submittedName>
        <fullName evidence="6">Uncharacterized protein</fullName>
    </submittedName>
</protein>
<evidence type="ECO:0000256" key="2">
    <source>
        <dbReference type="ARBA" id="ARBA00023015"/>
    </source>
</evidence>
<keyword evidence="3" id="KW-0238">DNA-binding</keyword>
<sequence length="208" mass="24115">MKETHENCEQLYLLACVCDLESQKLEYPLTVPINFPKKPRSLSLKRRPTRFPKPPQSPVESCVASNLKVWATVLGKRCFFQQVDDADQLHSRKKQRKMTTENQGGSTVKLVIEKKLTSTDLDKANSRISMPLSKIHSEFLTEDEKESLTIKKGKLLLGIDVLLWDPFLDHSNKLCFKKWDYNNSNSYMSIENWNYVADKNDLRDDMMV</sequence>
<evidence type="ECO:0000313" key="7">
    <source>
        <dbReference type="Proteomes" id="UP000813462"/>
    </source>
</evidence>
<keyword evidence="5" id="KW-0539">Nucleus</keyword>
<dbReference type="GO" id="GO:0003677">
    <property type="term" value="F:DNA binding"/>
    <property type="evidence" value="ECO:0007669"/>
    <property type="project" value="UniProtKB-KW"/>
</dbReference>
<name>A0A978UMQ3_ZIZJJ</name>
<keyword evidence="4" id="KW-0804">Transcription</keyword>
<dbReference type="EMBL" id="JAEACU010000010">
    <property type="protein sequence ID" value="KAH7516105.1"/>
    <property type="molecule type" value="Genomic_DNA"/>
</dbReference>
<reference evidence="6" key="1">
    <citation type="journal article" date="2021" name="Front. Plant Sci.">
        <title>Chromosome-Scale Genome Assembly for Chinese Sour Jujube and Insights Into Its Genome Evolution and Domestication Signature.</title>
        <authorList>
            <person name="Shen L.-Y."/>
            <person name="Luo H."/>
            <person name="Wang X.-L."/>
            <person name="Wang X.-M."/>
            <person name="Qiu X.-J."/>
            <person name="Liu H."/>
            <person name="Zhou S.-S."/>
            <person name="Jia K.-H."/>
            <person name="Nie S."/>
            <person name="Bao Y.-T."/>
            <person name="Zhang R.-G."/>
            <person name="Yun Q.-Z."/>
            <person name="Chai Y.-H."/>
            <person name="Lu J.-Y."/>
            <person name="Li Y."/>
            <person name="Zhao S.-W."/>
            <person name="Mao J.-F."/>
            <person name="Jia S.-G."/>
            <person name="Mao Y.-M."/>
        </authorList>
    </citation>
    <scope>NUCLEOTIDE SEQUENCE</scope>
    <source>
        <strain evidence="6">AT0</strain>
        <tissue evidence="6">Leaf</tissue>
    </source>
</reference>
<dbReference type="Pfam" id="PF03754">
    <property type="entry name" value="At2g31720-like"/>
    <property type="match status" value="1"/>
</dbReference>
<organism evidence="6 7">
    <name type="scientific">Ziziphus jujuba var. spinosa</name>
    <dbReference type="NCBI Taxonomy" id="714518"/>
    <lineage>
        <taxon>Eukaryota</taxon>
        <taxon>Viridiplantae</taxon>
        <taxon>Streptophyta</taxon>
        <taxon>Embryophyta</taxon>
        <taxon>Tracheophyta</taxon>
        <taxon>Spermatophyta</taxon>
        <taxon>Magnoliopsida</taxon>
        <taxon>eudicotyledons</taxon>
        <taxon>Gunneridae</taxon>
        <taxon>Pentapetalae</taxon>
        <taxon>rosids</taxon>
        <taxon>fabids</taxon>
        <taxon>Rosales</taxon>
        <taxon>Rhamnaceae</taxon>
        <taxon>Paliureae</taxon>
        <taxon>Ziziphus</taxon>
    </lineage>
</organism>
<dbReference type="GO" id="GO:0005634">
    <property type="term" value="C:nucleus"/>
    <property type="evidence" value="ECO:0007669"/>
    <property type="project" value="UniProtKB-SubCell"/>
</dbReference>
<evidence type="ECO:0000256" key="3">
    <source>
        <dbReference type="ARBA" id="ARBA00023125"/>
    </source>
</evidence>
<proteinExistence type="predicted"/>
<gene>
    <name evidence="6" type="ORF">FEM48_Zijuj10G0099600</name>
</gene>
<dbReference type="InterPro" id="IPR005508">
    <property type="entry name" value="At2g31720-like"/>
</dbReference>
<evidence type="ECO:0000256" key="4">
    <source>
        <dbReference type="ARBA" id="ARBA00023163"/>
    </source>
</evidence>
<evidence type="ECO:0000313" key="6">
    <source>
        <dbReference type="EMBL" id="KAH7516105.1"/>
    </source>
</evidence>
<evidence type="ECO:0000256" key="1">
    <source>
        <dbReference type="ARBA" id="ARBA00004123"/>
    </source>
</evidence>
<dbReference type="AlphaFoldDB" id="A0A978UMQ3"/>
<dbReference type="PANTHER" id="PTHR31541:SF57">
    <property type="entry name" value="TF-B3 DOMAIN-CONTAINING PROTEIN"/>
    <property type="match status" value="1"/>
</dbReference>
<comment type="subcellular location">
    <subcellularLocation>
        <location evidence="1">Nucleus</location>
    </subcellularLocation>
</comment>
<dbReference type="Proteomes" id="UP000813462">
    <property type="component" value="Unassembled WGS sequence"/>
</dbReference>
<comment type="caution">
    <text evidence="6">The sequence shown here is derived from an EMBL/GenBank/DDBJ whole genome shotgun (WGS) entry which is preliminary data.</text>
</comment>
<accession>A0A978UMQ3</accession>